<dbReference type="NCBIfam" id="TIGR01640">
    <property type="entry name" value="F_box_assoc_1"/>
    <property type="match status" value="1"/>
</dbReference>
<proteinExistence type="predicted"/>
<dbReference type="InterPro" id="IPR001810">
    <property type="entry name" value="F-box_dom"/>
</dbReference>
<dbReference type="PROSITE" id="PS50181">
    <property type="entry name" value="FBOX"/>
    <property type="match status" value="1"/>
</dbReference>
<keyword evidence="4" id="KW-1185">Reference proteome</keyword>
<organism evidence="2 4">
    <name type="scientific">Medicago truncatula</name>
    <name type="common">Barrel medic</name>
    <name type="synonym">Medicago tribuloides</name>
    <dbReference type="NCBI Taxonomy" id="3880"/>
    <lineage>
        <taxon>Eukaryota</taxon>
        <taxon>Viridiplantae</taxon>
        <taxon>Streptophyta</taxon>
        <taxon>Embryophyta</taxon>
        <taxon>Tracheophyta</taxon>
        <taxon>Spermatophyta</taxon>
        <taxon>Magnoliopsida</taxon>
        <taxon>eudicotyledons</taxon>
        <taxon>Gunneridae</taxon>
        <taxon>Pentapetalae</taxon>
        <taxon>rosids</taxon>
        <taxon>fabids</taxon>
        <taxon>Fabales</taxon>
        <taxon>Fabaceae</taxon>
        <taxon>Papilionoideae</taxon>
        <taxon>50 kb inversion clade</taxon>
        <taxon>NPAAA clade</taxon>
        <taxon>Hologalegina</taxon>
        <taxon>IRL clade</taxon>
        <taxon>Trifolieae</taxon>
        <taxon>Medicago</taxon>
    </lineage>
</organism>
<dbReference type="Gene3D" id="1.20.1280.50">
    <property type="match status" value="1"/>
</dbReference>
<name>A0A072TRA8_MEDTR</name>
<evidence type="ECO:0000313" key="4">
    <source>
        <dbReference type="Proteomes" id="UP000002051"/>
    </source>
</evidence>
<reference evidence="3" key="3">
    <citation type="submission" date="2015-04" db="UniProtKB">
        <authorList>
            <consortium name="EnsemblPlants"/>
        </authorList>
    </citation>
    <scope>IDENTIFICATION</scope>
    <source>
        <strain evidence="3">cv. Jemalong A17</strain>
    </source>
</reference>
<protein>
    <submittedName>
        <fullName evidence="2">F-box protein interaction domain protein</fullName>
    </submittedName>
</protein>
<dbReference type="PANTHER" id="PTHR31672:SF13">
    <property type="entry name" value="F-BOX PROTEIN CPR30-LIKE"/>
    <property type="match status" value="1"/>
</dbReference>
<dbReference type="Proteomes" id="UP000002051">
    <property type="component" value="Chromosome 8"/>
</dbReference>
<dbReference type="EnsemblPlants" id="KEH19751">
    <property type="protein sequence ID" value="KEH19751"/>
    <property type="gene ID" value="MTR_8g467670"/>
</dbReference>
<feature type="domain" description="F-box" evidence="1">
    <location>
        <begin position="8"/>
        <end position="53"/>
    </location>
</feature>
<evidence type="ECO:0000259" key="1">
    <source>
        <dbReference type="PROSITE" id="PS50181"/>
    </source>
</evidence>
<dbReference type="InterPro" id="IPR036047">
    <property type="entry name" value="F-box-like_dom_sf"/>
</dbReference>
<dbReference type="Pfam" id="PF08268">
    <property type="entry name" value="FBA_3"/>
    <property type="match status" value="1"/>
</dbReference>
<dbReference type="InterPro" id="IPR017451">
    <property type="entry name" value="F-box-assoc_interact_dom"/>
</dbReference>
<reference evidence="2 4" key="2">
    <citation type="journal article" date="2014" name="BMC Genomics">
        <title>An improved genome release (version Mt4.0) for the model legume Medicago truncatula.</title>
        <authorList>
            <person name="Tang H."/>
            <person name="Krishnakumar V."/>
            <person name="Bidwell S."/>
            <person name="Rosen B."/>
            <person name="Chan A."/>
            <person name="Zhou S."/>
            <person name="Gentzbittel L."/>
            <person name="Childs K.L."/>
            <person name="Yandell M."/>
            <person name="Gundlach H."/>
            <person name="Mayer K.F."/>
            <person name="Schwartz D.C."/>
            <person name="Town C.D."/>
        </authorList>
    </citation>
    <scope>GENOME REANNOTATION</scope>
    <source>
        <strain evidence="2">A17</strain>
        <strain evidence="3 4">cv. Jemalong A17</strain>
    </source>
</reference>
<dbReference type="SUPFAM" id="SSF81383">
    <property type="entry name" value="F-box domain"/>
    <property type="match status" value="1"/>
</dbReference>
<evidence type="ECO:0000313" key="2">
    <source>
        <dbReference type="EMBL" id="KEH19751.1"/>
    </source>
</evidence>
<dbReference type="AlphaFoldDB" id="A0A072TRA8"/>
<accession>A0A072TRA8</accession>
<reference evidence="2 4" key="1">
    <citation type="journal article" date="2011" name="Nature">
        <title>The Medicago genome provides insight into the evolution of rhizobial symbioses.</title>
        <authorList>
            <person name="Young N.D."/>
            <person name="Debelle F."/>
            <person name="Oldroyd G.E."/>
            <person name="Geurts R."/>
            <person name="Cannon S.B."/>
            <person name="Udvardi M.K."/>
            <person name="Benedito V.A."/>
            <person name="Mayer K.F."/>
            <person name="Gouzy J."/>
            <person name="Schoof H."/>
            <person name="Van de Peer Y."/>
            <person name="Proost S."/>
            <person name="Cook D.R."/>
            <person name="Meyers B.C."/>
            <person name="Spannagl M."/>
            <person name="Cheung F."/>
            <person name="De Mita S."/>
            <person name="Krishnakumar V."/>
            <person name="Gundlach H."/>
            <person name="Zhou S."/>
            <person name="Mudge J."/>
            <person name="Bharti A.K."/>
            <person name="Murray J.D."/>
            <person name="Naoumkina M.A."/>
            <person name="Rosen B."/>
            <person name="Silverstein K.A."/>
            <person name="Tang H."/>
            <person name="Rombauts S."/>
            <person name="Zhao P.X."/>
            <person name="Zhou P."/>
            <person name="Barbe V."/>
            <person name="Bardou P."/>
            <person name="Bechner M."/>
            <person name="Bellec A."/>
            <person name="Berger A."/>
            <person name="Berges H."/>
            <person name="Bidwell S."/>
            <person name="Bisseling T."/>
            <person name="Choisne N."/>
            <person name="Couloux A."/>
            <person name="Denny R."/>
            <person name="Deshpande S."/>
            <person name="Dai X."/>
            <person name="Doyle J.J."/>
            <person name="Dudez A.M."/>
            <person name="Farmer A.D."/>
            <person name="Fouteau S."/>
            <person name="Franken C."/>
            <person name="Gibelin C."/>
            <person name="Gish J."/>
            <person name="Goldstein S."/>
            <person name="Gonzalez A.J."/>
            <person name="Green P.J."/>
            <person name="Hallab A."/>
            <person name="Hartog M."/>
            <person name="Hua A."/>
            <person name="Humphray S.J."/>
            <person name="Jeong D.H."/>
            <person name="Jing Y."/>
            <person name="Jocker A."/>
            <person name="Kenton S.M."/>
            <person name="Kim D.J."/>
            <person name="Klee K."/>
            <person name="Lai H."/>
            <person name="Lang C."/>
            <person name="Lin S."/>
            <person name="Macmil S.L."/>
            <person name="Magdelenat G."/>
            <person name="Matthews L."/>
            <person name="McCorrison J."/>
            <person name="Monaghan E.L."/>
            <person name="Mun J.H."/>
            <person name="Najar F.Z."/>
            <person name="Nicholson C."/>
            <person name="Noirot C."/>
            <person name="O'Bleness M."/>
            <person name="Paule C.R."/>
            <person name="Poulain J."/>
            <person name="Prion F."/>
            <person name="Qin B."/>
            <person name="Qu C."/>
            <person name="Retzel E.F."/>
            <person name="Riddle C."/>
            <person name="Sallet E."/>
            <person name="Samain S."/>
            <person name="Samson N."/>
            <person name="Sanders I."/>
            <person name="Saurat O."/>
            <person name="Scarpelli C."/>
            <person name="Schiex T."/>
            <person name="Segurens B."/>
            <person name="Severin A.J."/>
            <person name="Sherrier D.J."/>
            <person name="Shi R."/>
            <person name="Sims S."/>
            <person name="Singer S.R."/>
            <person name="Sinharoy S."/>
            <person name="Sterck L."/>
            <person name="Viollet A."/>
            <person name="Wang B.B."/>
            <person name="Wang K."/>
            <person name="Wang M."/>
            <person name="Wang X."/>
            <person name="Warfsmann J."/>
            <person name="Weissenbach J."/>
            <person name="White D.D."/>
            <person name="White J.D."/>
            <person name="Wiley G.B."/>
            <person name="Wincker P."/>
            <person name="Xing Y."/>
            <person name="Yang L."/>
            <person name="Yao Z."/>
            <person name="Ying F."/>
            <person name="Zhai J."/>
            <person name="Zhou L."/>
            <person name="Zuber A."/>
            <person name="Denarie J."/>
            <person name="Dixon R.A."/>
            <person name="May G.D."/>
            <person name="Schwartz D.C."/>
            <person name="Rogers J."/>
            <person name="Quetier F."/>
            <person name="Town C.D."/>
            <person name="Roe B.A."/>
        </authorList>
    </citation>
    <scope>NUCLEOTIDE SEQUENCE [LARGE SCALE GENOMIC DNA]</scope>
    <source>
        <strain evidence="2">A17</strain>
        <strain evidence="3 4">cv. Jemalong A17</strain>
    </source>
</reference>
<dbReference type="STRING" id="3880.A0A072TRA8"/>
<evidence type="ECO:0000313" key="3">
    <source>
        <dbReference type="EnsemblPlants" id="KEH19751"/>
    </source>
</evidence>
<dbReference type="PANTHER" id="PTHR31672">
    <property type="entry name" value="BNACNNG10540D PROTEIN"/>
    <property type="match status" value="1"/>
</dbReference>
<sequence length="395" mass="45808">MDPNHASKVNITYIPNDFVFSILSKLPVKSLRRFSCVRKSWTRLLENHNFINIFCKNLYSGSHSLDDDICVILNQVVLDPFHCTFYLLSGDKFENKVKLDLPPPFHIQHNRVSVIRILGSATNGIICIYNCDNHTIAVLWNPATQEVMVIPPSLAEFKREFITKITLHGFGYDHVRDDYSVIQHVCYTKFKEHRLDNVIPHPFWEIYSLKNSCWRKIDIDMPTRNWIYNSDLYLNGMCHWWGKNNNLVSFNLCKEEHFITPSPFEDVHDTLDIHLIALNGHVAMISYSKKAISFQISILGEFGVKESWIRLFYFRCLSCIEQSIGAGEKGNIFFTRKDGQLVCFDLTTGMVENVGLKGEILWSQTVIYKKNLQLIGAIDNLNINLLVHLQFNRQE</sequence>
<dbReference type="InterPro" id="IPR013187">
    <property type="entry name" value="F-box-assoc_dom_typ3"/>
</dbReference>
<gene>
    <name evidence="2" type="ordered locus">MTR_8g467670</name>
</gene>
<dbReference type="InterPro" id="IPR050796">
    <property type="entry name" value="SCF_F-box_component"/>
</dbReference>
<dbReference type="EMBL" id="CM001224">
    <property type="protein sequence ID" value="KEH19751.1"/>
    <property type="molecule type" value="Genomic_DNA"/>
</dbReference>
<dbReference type="HOGENOM" id="CLU_027176_5_0_1"/>